<dbReference type="Gene3D" id="3.30.70.360">
    <property type="match status" value="1"/>
</dbReference>
<comment type="caution">
    <text evidence="4">The sequence shown here is derived from an EMBL/GenBank/DDBJ whole genome shotgun (WGS) entry which is preliminary data.</text>
</comment>
<protein>
    <submittedName>
        <fullName evidence="4">Amidohydrolase</fullName>
    </submittedName>
</protein>
<sequence length="441" mass="47071">MKLHKKFTAGLLACVSLSQFWSGAAGADAPAGSPVDAAVVKVTPKVVAWRRDIHQHPELSNREVRTSKLVADHLRSLGIEVTTGVAHTGVVGILRGGQPGRVVALRADMDALPVTEQTDVPFASKVRGKFNGQDVGVMHACGHDAHTAMLMGAAEVLAGMRKDLHGTVKFIFQPAEEGPPTGERGGAALMVEEGVLGAPVQPSAIFGIHVWPGEPGTISYRPRGQMAAADSLTIVVKGVQTHGAQPWHGVDPVIVSAQIMTALQVIPSRQLNITSAPAVVTIGSIHGGVRGNIVPDQVEMKGTIRTFEPEMREDFLKRIRRTAEMVAQSSGATAEVTVEPYAPVTYNDPQLTNQLLPSLRRAAGDDKVRDMLPVMGSEDFSHYTRVVPGLYVFLGINKEGVPTGQAAENHSPQFYVNEDALPVGVRALTFVALDYLNEPRS</sequence>
<accession>A0ABV8T3J2</accession>
<feature type="domain" description="Peptidase M20 dimerisation" evidence="3">
    <location>
        <begin position="231"/>
        <end position="323"/>
    </location>
</feature>
<dbReference type="EMBL" id="JBHSDU010000015">
    <property type="protein sequence ID" value="MFC4314396.1"/>
    <property type="molecule type" value="Genomic_DNA"/>
</dbReference>
<reference evidence="5" key="1">
    <citation type="journal article" date="2019" name="Int. J. Syst. Evol. Microbiol.">
        <title>The Global Catalogue of Microorganisms (GCM) 10K type strain sequencing project: providing services to taxonomists for standard genome sequencing and annotation.</title>
        <authorList>
            <consortium name="The Broad Institute Genomics Platform"/>
            <consortium name="The Broad Institute Genome Sequencing Center for Infectious Disease"/>
            <person name="Wu L."/>
            <person name="Ma J."/>
        </authorList>
    </citation>
    <scope>NUCLEOTIDE SEQUENCE [LARGE SCALE GENOMIC DNA]</scope>
    <source>
        <strain evidence="5">CGMCC 1.10759</strain>
    </source>
</reference>
<keyword evidence="2" id="KW-0732">Signal</keyword>
<name>A0ABV8T3J2_9GAMM</name>
<dbReference type="InterPro" id="IPR011650">
    <property type="entry name" value="Peptidase_M20_dimer"/>
</dbReference>
<gene>
    <name evidence="4" type="ORF">ACFPN2_35350</name>
</gene>
<dbReference type="InterPro" id="IPR002933">
    <property type="entry name" value="Peptidase_M20"/>
</dbReference>
<dbReference type="Pfam" id="PF07687">
    <property type="entry name" value="M20_dimer"/>
    <property type="match status" value="1"/>
</dbReference>
<feature type="signal peptide" evidence="2">
    <location>
        <begin position="1"/>
        <end position="27"/>
    </location>
</feature>
<dbReference type="Gene3D" id="3.40.630.10">
    <property type="entry name" value="Zn peptidases"/>
    <property type="match status" value="1"/>
</dbReference>
<evidence type="ECO:0000256" key="2">
    <source>
        <dbReference type="SAM" id="SignalP"/>
    </source>
</evidence>
<dbReference type="SUPFAM" id="SSF53187">
    <property type="entry name" value="Zn-dependent exopeptidases"/>
    <property type="match status" value="1"/>
</dbReference>
<dbReference type="PANTHER" id="PTHR11014:SF63">
    <property type="entry name" value="METALLOPEPTIDASE, PUTATIVE (AFU_ORTHOLOGUE AFUA_6G09600)-RELATED"/>
    <property type="match status" value="1"/>
</dbReference>
<dbReference type="Pfam" id="PF01546">
    <property type="entry name" value="Peptidase_M20"/>
    <property type="match status" value="1"/>
</dbReference>
<dbReference type="InterPro" id="IPR017439">
    <property type="entry name" value="Amidohydrolase"/>
</dbReference>
<keyword evidence="5" id="KW-1185">Reference proteome</keyword>
<evidence type="ECO:0000313" key="4">
    <source>
        <dbReference type="EMBL" id="MFC4314396.1"/>
    </source>
</evidence>
<evidence type="ECO:0000256" key="1">
    <source>
        <dbReference type="ARBA" id="ARBA00022801"/>
    </source>
</evidence>
<feature type="chain" id="PRO_5046241722" evidence="2">
    <location>
        <begin position="28"/>
        <end position="441"/>
    </location>
</feature>
<keyword evidence="1" id="KW-0378">Hydrolase</keyword>
<dbReference type="PANTHER" id="PTHR11014">
    <property type="entry name" value="PEPTIDASE M20 FAMILY MEMBER"/>
    <property type="match status" value="1"/>
</dbReference>
<dbReference type="RefSeq" id="WP_380605540.1">
    <property type="nucleotide sequence ID" value="NZ_JBHSDU010000015.1"/>
</dbReference>
<organism evidence="4 5">
    <name type="scientific">Steroidobacter flavus</name>
    <dbReference type="NCBI Taxonomy" id="1842136"/>
    <lineage>
        <taxon>Bacteria</taxon>
        <taxon>Pseudomonadati</taxon>
        <taxon>Pseudomonadota</taxon>
        <taxon>Gammaproteobacteria</taxon>
        <taxon>Steroidobacterales</taxon>
        <taxon>Steroidobacteraceae</taxon>
        <taxon>Steroidobacter</taxon>
    </lineage>
</organism>
<dbReference type="Proteomes" id="UP001595904">
    <property type="component" value="Unassembled WGS sequence"/>
</dbReference>
<dbReference type="PIRSF" id="PIRSF005962">
    <property type="entry name" value="Pept_M20D_amidohydro"/>
    <property type="match status" value="1"/>
</dbReference>
<evidence type="ECO:0000259" key="3">
    <source>
        <dbReference type="Pfam" id="PF07687"/>
    </source>
</evidence>
<dbReference type="NCBIfam" id="TIGR01891">
    <property type="entry name" value="amidohydrolases"/>
    <property type="match status" value="1"/>
</dbReference>
<evidence type="ECO:0000313" key="5">
    <source>
        <dbReference type="Proteomes" id="UP001595904"/>
    </source>
</evidence>
<dbReference type="InterPro" id="IPR036264">
    <property type="entry name" value="Bact_exopeptidase_dim_dom"/>
</dbReference>
<proteinExistence type="predicted"/>
<dbReference type="SUPFAM" id="SSF55031">
    <property type="entry name" value="Bacterial exopeptidase dimerisation domain"/>
    <property type="match status" value="1"/>
</dbReference>